<name>A0ABT2EKI3_9BACT</name>
<dbReference type="EMBL" id="JANUCP010000001">
    <property type="protein sequence ID" value="MCS3918436.1"/>
    <property type="molecule type" value="Genomic_DNA"/>
</dbReference>
<organism evidence="1 2">
    <name type="scientific">Candidatus Fervidibacter sacchari</name>
    <dbReference type="NCBI Taxonomy" id="1448929"/>
    <lineage>
        <taxon>Bacteria</taxon>
        <taxon>Candidatus Fervidibacterota</taxon>
        <taxon>Candidatus Fervidibacter</taxon>
    </lineage>
</organism>
<evidence type="ECO:0008006" key="3">
    <source>
        <dbReference type="Google" id="ProtNLM"/>
    </source>
</evidence>
<evidence type="ECO:0000313" key="1">
    <source>
        <dbReference type="EMBL" id="MCS3918436.1"/>
    </source>
</evidence>
<evidence type="ECO:0000313" key="2">
    <source>
        <dbReference type="Proteomes" id="UP001204798"/>
    </source>
</evidence>
<keyword evidence="2" id="KW-1185">Reference proteome</keyword>
<gene>
    <name evidence="1" type="ORF">M2350_000833</name>
</gene>
<protein>
    <recommendedName>
        <fullName evidence="3">Carboxypeptidase regulatory-like domain-containing protein</fullName>
    </recommendedName>
</protein>
<comment type="caution">
    <text evidence="1">The sequence shown here is derived from an EMBL/GenBank/DDBJ whole genome shotgun (WGS) entry which is preliminary data.</text>
</comment>
<dbReference type="RefSeq" id="WP_259094213.1">
    <property type="nucleotide sequence ID" value="NZ_CP130454.1"/>
</dbReference>
<dbReference type="Proteomes" id="UP001204798">
    <property type="component" value="Unassembled WGS sequence"/>
</dbReference>
<accession>A0ABT2EKI3</accession>
<reference evidence="1 2" key="1">
    <citation type="submission" date="2022-08" db="EMBL/GenBank/DDBJ databases">
        <title>Bacterial and archaeal communities from various locations to study Microbial Dark Matter (Phase II).</title>
        <authorList>
            <person name="Stepanauskas R."/>
        </authorList>
    </citation>
    <scope>NUCLEOTIDE SEQUENCE [LARGE SCALE GENOMIC DNA]</scope>
    <source>
        <strain evidence="1 2">PD1</strain>
    </source>
</reference>
<proteinExistence type="predicted"/>
<sequence>MRHAVMKRIKFALWLFLSVLVWIEGCGGSDLTGGSVPIGNPSPTRLVGTVIDENDPSVPLADAEVEIAVEDGTKIVAKTDASGMFVVELPRNKRCTLKVRPPTGFELIYREQVDEFVTDADEIRLIIPVPRRGMMAPVFAELQIQPKEVILRTRESVRFQIQLEPSPQRPIQPIWSVHGGIGVITPDGLFIATRPGKGVVRVRVGHLRAEAIVTVTLD</sequence>
<dbReference type="SUPFAM" id="SSF49478">
    <property type="entry name" value="Cna protein B-type domain"/>
    <property type="match status" value="1"/>
</dbReference>